<sequence length="182" mass="21090">MADSRIDELKEIVKVHLKKAKKENDPIEVARAYYYRILNEKPHVALVYSDSMIQITENSVHPNYPTLGYILKANIFYDQGKFQLALDNFLKAHDLALEKNNIEDQREISLAIAAIRNINGQHYAAADLYNRSLNLLKQKSSSTEGFYDDYATLFYNLSLTYLRLSQLDTSKYYVQKGIELRD</sequence>
<dbReference type="SUPFAM" id="SSF48452">
    <property type="entry name" value="TPR-like"/>
    <property type="match status" value="1"/>
</dbReference>
<reference evidence="1" key="1">
    <citation type="submission" date="2021-10" db="EMBL/GenBank/DDBJ databases">
        <title>Gramella sp. ASW11-100T, isolated from marine sediment.</title>
        <authorList>
            <person name="Xia C."/>
        </authorList>
    </citation>
    <scope>NUCLEOTIDE SEQUENCE</scope>
    <source>
        <strain evidence="1">ASW11-100</strain>
    </source>
</reference>
<name>A0A9X1RVQ5_9FLAO</name>
<dbReference type="EMBL" id="JAJBZG010000001">
    <property type="protein sequence ID" value="MCB7480306.1"/>
    <property type="molecule type" value="Genomic_DNA"/>
</dbReference>
<keyword evidence="2" id="KW-1185">Reference proteome</keyword>
<dbReference type="RefSeq" id="WP_229338128.1">
    <property type="nucleotide sequence ID" value="NZ_JAJBZG010000001.1"/>
</dbReference>
<proteinExistence type="predicted"/>
<gene>
    <name evidence="1" type="ORF">LGQ90_03430</name>
</gene>
<comment type="caution">
    <text evidence="1">The sequence shown here is derived from an EMBL/GenBank/DDBJ whole genome shotgun (WGS) entry which is preliminary data.</text>
</comment>
<evidence type="ECO:0000313" key="1">
    <source>
        <dbReference type="EMBL" id="MCB7480306.1"/>
    </source>
</evidence>
<evidence type="ECO:0008006" key="3">
    <source>
        <dbReference type="Google" id="ProtNLM"/>
    </source>
</evidence>
<dbReference type="Gene3D" id="1.25.40.10">
    <property type="entry name" value="Tetratricopeptide repeat domain"/>
    <property type="match status" value="1"/>
</dbReference>
<dbReference type="Proteomes" id="UP001139414">
    <property type="component" value="Unassembled WGS sequence"/>
</dbReference>
<dbReference type="InterPro" id="IPR011990">
    <property type="entry name" value="TPR-like_helical_dom_sf"/>
</dbReference>
<organism evidence="1 2">
    <name type="scientific">Christiangramia sediminis</name>
    <dbReference type="NCBI Taxonomy" id="2881336"/>
    <lineage>
        <taxon>Bacteria</taxon>
        <taxon>Pseudomonadati</taxon>
        <taxon>Bacteroidota</taxon>
        <taxon>Flavobacteriia</taxon>
        <taxon>Flavobacteriales</taxon>
        <taxon>Flavobacteriaceae</taxon>
        <taxon>Christiangramia</taxon>
    </lineage>
</organism>
<accession>A0A9X1RVQ5</accession>
<dbReference type="AlphaFoldDB" id="A0A9X1RVQ5"/>
<evidence type="ECO:0000313" key="2">
    <source>
        <dbReference type="Proteomes" id="UP001139414"/>
    </source>
</evidence>
<protein>
    <recommendedName>
        <fullName evidence="3">Tetratricopeptide repeat protein</fullName>
    </recommendedName>
</protein>